<dbReference type="SUPFAM" id="SSF52540">
    <property type="entry name" value="P-loop containing nucleoside triphosphate hydrolases"/>
    <property type="match status" value="1"/>
</dbReference>
<feature type="compositionally biased region" description="Basic and acidic residues" evidence="6">
    <location>
        <begin position="547"/>
        <end position="561"/>
    </location>
</feature>
<dbReference type="PROSITE" id="PS50005">
    <property type="entry name" value="TPR"/>
    <property type="match status" value="1"/>
</dbReference>
<evidence type="ECO:0000256" key="6">
    <source>
        <dbReference type="SAM" id="MobiDB-lite"/>
    </source>
</evidence>
<comment type="caution">
    <text evidence="8">The sequence shown here is derived from an EMBL/GenBank/DDBJ whole genome shotgun (WGS) entry which is preliminary data.</text>
</comment>
<accession>A0AAW0FS84</accession>
<dbReference type="GO" id="GO:0003777">
    <property type="term" value="F:microtubule motor activity"/>
    <property type="evidence" value="ECO:0007669"/>
    <property type="project" value="InterPro"/>
</dbReference>
<evidence type="ECO:0000313" key="9">
    <source>
        <dbReference type="Proteomes" id="UP001385951"/>
    </source>
</evidence>
<keyword evidence="3 5" id="KW-0505">Motor protein</keyword>
<keyword evidence="9" id="KW-1185">Reference proteome</keyword>
<keyword evidence="5" id="KW-0493">Microtubule</keyword>
<dbReference type="EMBL" id="JASBNA010000051">
    <property type="protein sequence ID" value="KAK7680221.1"/>
    <property type="molecule type" value="Genomic_DNA"/>
</dbReference>
<evidence type="ECO:0000256" key="5">
    <source>
        <dbReference type="RuleBase" id="RU000394"/>
    </source>
</evidence>
<dbReference type="Gene3D" id="3.40.850.10">
    <property type="entry name" value="Kinesin motor domain"/>
    <property type="match status" value="1"/>
</dbReference>
<feature type="compositionally biased region" description="Basic and acidic residues" evidence="6">
    <location>
        <begin position="369"/>
        <end position="384"/>
    </location>
</feature>
<feature type="compositionally biased region" description="Low complexity" evidence="6">
    <location>
        <begin position="326"/>
        <end position="340"/>
    </location>
</feature>
<protein>
    <recommendedName>
        <fullName evidence="5">Kinesin-like protein</fullName>
    </recommendedName>
</protein>
<feature type="repeat" description="TPR" evidence="4">
    <location>
        <begin position="456"/>
        <end position="489"/>
    </location>
</feature>
<dbReference type="SMART" id="SM00129">
    <property type="entry name" value="KISc"/>
    <property type="match status" value="1"/>
</dbReference>
<evidence type="ECO:0000256" key="1">
    <source>
        <dbReference type="ARBA" id="ARBA00022741"/>
    </source>
</evidence>
<dbReference type="CDD" id="cd00106">
    <property type="entry name" value="KISc"/>
    <property type="match status" value="1"/>
</dbReference>
<dbReference type="InterPro" id="IPR019821">
    <property type="entry name" value="Kinesin_motor_CS"/>
</dbReference>
<feature type="compositionally biased region" description="Low complexity" evidence="6">
    <location>
        <begin position="386"/>
        <end position="399"/>
    </location>
</feature>
<keyword evidence="2 3" id="KW-0067">ATP-binding</keyword>
<proteinExistence type="inferred from homology"/>
<evidence type="ECO:0000259" key="7">
    <source>
        <dbReference type="PROSITE" id="PS50067"/>
    </source>
</evidence>
<dbReference type="InterPro" id="IPR027640">
    <property type="entry name" value="Kinesin-like_fam"/>
</dbReference>
<evidence type="ECO:0000313" key="8">
    <source>
        <dbReference type="EMBL" id="KAK7680221.1"/>
    </source>
</evidence>
<dbReference type="InterPro" id="IPR019734">
    <property type="entry name" value="TPR_rpt"/>
</dbReference>
<feature type="region of interest" description="Disordered" evidence="6">
    <location>
        <begin position="369"/>
        <end position="421"/>
    </location>
</feature>
<evidence type="ECO:0000256" key="2">
    <source>
        <dbReference type="ARBA" id="ARBA00022840"/>
    </source>
</evidence>
<dbReference type="InterPro" id="IPR036961">
    <property type="entry name" value="Kinesin_motor_dom_sf"/>
</dbReference>
<dbReference type="InterPro" id="IPR027417">
    <property type="entry name" value="P-loop_NTPase"/>
</dbReference>
<dbReference type="GO" id="GO:0005524">
    <property type="term" value="F:ATP binding"/>
    <property type="evidence" value="ECO:0007669"/>
    <property type="project" value="UniProtKB-UniRule"/>
</dbReference>
<feature type="compositionally biased region" description="Basic residues" evidence="6">
    <location>
        <begin position="512"/>
        <end position="523"/>
    </location>
</feature>
<sequence>MIDDVFSGLTVTIFAYGVTSSGKTHTMQGTKTEPGIIPRAVESLFRKIQYRPNISISVSYMEIYKDEVYDLLVDRENAPKLPVRENGSGQVFVAHLSEQPISNVEEFEWMYTEATRRRSVASTNLNRASSRSHAILTLLVRVEDEVLGKALTGKLNLVDLAGSENNKLTGNDPSRMAESSAINKSLSVLGQVVHALNQGASRVPYRNSKLTRILQDALGGSSIGLLICNIAPPPKYRQDTLNTLNFATRTKNIENKPVVNEKDLKPAPKPSMSRHASQPPQQRPPPTRQPSEPPAPLPTAVPTRSRIGRPSLAPRSSLARPEPVTVNVNIPPQQQIQQPVLSEEEINKRIAKAVEAEVAKRLAEHEMQMKAEREKVAAERRSSLVEEGSSGRFESSSGRADTSGTSGKLEDPGMGHTSVDEELRQRLSELEQRFESGSSEMRMLSDLSPGSRKRTGRAYVALARAQSEKNNLQLALELYRKAEAYVPDNIKLKERIIEIEWAVKNNKAFKPSPKKPKRKKAKKAPRDENSKKSHSTSTEAPAVVLQDSRDENSNGKRERAEQPFGSSLLFGSMASGHVAAGEEESMCGGSHKRQAEGWETPKRSKKMRSSSIADGVGSEDE</sequence>
<evidence type="ECO:0000256" key="3">
    <source>
        <dbReference type="PROSITE-ProRule" id="PRU00283"/>
    </source>
</evidence>
<dbReference type="GO" id="GO:0007018">
    <property type="term" value="P:microtubule-based movement"/>
    <property type="evidence" value="ECO:0007669"/>
    <property type="project" value="InterPro"/>
</dbReference>
<dbReference type="Pfam" id="PF00225">
    <property type="entry name" value="Kinesin"/>
    <property type="match status" value="1"/>
</dbReference>
<dbReference type="PROSITE" id="PS50067">
    <property type="entry name" value="KINESIN_MOTOR_2"/>
    <property type="match status" value="1"/>
</dbReference>
<feature type="compositionally biased region" description="Basic and acidic residues" evidence="6">
    <location>
        <begin position="593"/>
        <end position="602"/>
    </location>
</feature>
<dbReference type="PANTHER" id="PTHR47969:SF9">
    <property type="entry name" value="KINESIN-LIKE PROTEIN"/>
    <property type="match status" value="1"/>
</dbReference>
<dbReference type="PANTHER" id="PTHR47969">
    <property type="entry name" value="CHROMOSOME-ASSOCIATED KINESIN KIF4A-RELATED"/>
    <property type="match status" value="1"/>
</dbReference>
<feature type="compositionally biased region" description="Pro residues" evidence="6">
    <location>
        <begin position="281"/>
        <end position="299"/>
    </location>
</feature>
<dbReference type="PRINTS" id="PR00380">
    <property type="entry name" value="KINESINHEAVY"/>
</dbReference>
<dbReference type="GO" id="GO:0008017">
    <property type="term" value="F:microtubule binding"/>
    <property type="evidence" value="ECO:0007669"/>
    <property type="project" value="InterPro"/>
</dbReference>
<evidence type="ECO:0000256" key="4">
    <source>
        <dbReference type="PROSITE-ProRule" id="PRU00339"/>
    </source>
</evidence>
<dbReference type="Proteomes" id="UP001385951">
    <property type="component" value="Unassembled WGS sequence"/>
</dbReference>
<feature type="region of interest" description="Disordered" evidence="6">
    <location>
        <begin position="508"/>
        <end position="621"/>
    </location>
</feature>
<organism evidence="8 9">
    <name type="scientific">Cerrena zonata</name>
    <dbReference type="NCBI Taxonomy" id="2478898"/>
    <lineage>
        <taxon>Eukaryota</taxon>
        <taxon>Fungi</taxon>
        <taxon>Dikarya</taxon>
        <taxon>Basidiomycota</taxon>
        <taxon>Agaricomycotina</taxon>
        <taxon>Agaricomycetes</taxon>
        <taxon>Polyporales</taxon>
        <taxon>Cerrenaceae</taxon>
        <taxon>Cerrena</taxon>
    </lineage>
</organism>
<feature type="region of interest" description="Disordered" evidence="6">
    <location>
        <begin position="433"/>
        <end position="453"/>
    </location>
</feature>
<keyword evidence="1 3" id="KW-0547">Nucleotide-binding</keyword>
<feature type="compositionally biased region" description="Basic and acidic residues" evidence="6">
    <location>
        <begin position="408"/>
        <end position="421"/>
    </location>
</feature>
<dbReference type="GO" id="GO:0051231">
    <property type="term" value="P:spindle elongation"/>
    <property type="evidence" value="ECO:0007669"/>
    <property type="project" value="TreeGrafter"/>
</dbReference>
<dbReference type="GO" id="GO:0005875">
    <property type="term" value="C:microtubule associated complex"/>
    <property type="evidence" value="ECO:0007669"/>
    <property type="project" value="TreeGrafter"/>
</dbReference>
<keyword evidence="4" id="KW-0802">TPR repeat</keyword>
<name>A0AAW0FS84_9APHY</name>
<feature type="region of interest" description="Disordered" evidence="6">
    <location>
        <begin position="253"/>
        <end position="340"/>
    </location>
</feature>
<dbReference type="GO" id="GO:0005874">
    <property type="term" value="C:microtubule"/>
    <property type="evidence" value="ECO:0007669"/>
    <property type="project" value="UniProtKB-KW"/>
</dbReference>
<comment type="similarity">
    <text evidence="3 5">Belongs to the TRAFAC class myosin-kinesin ATPase superfamily. Kinesin family.</text>
</comment>
<feature type="compositionally biased region" description="Basic and acidic residues" evidence="6">
    <location>
        <begin position="253"/>
        <end position="266"/>
    </location>
</feature>
<reference evidence="8 9" key="1">
    <citation type="submission" date="2022-09" db="EMBL/GenBank/DDBJ databases">
        <authorList>
            <person name="Palmer J.M."/>
        </authorList>
    </citation>
    <scope>NUCLEOTIDE SEQUENCE [LARGE SCALE GENOMIC DNA]</scope>
    <source>
        <strain evidence="8 9">DSM 7382</strain>
    </source>
</reference>
<dbReference type="AlphaFoldDB" id="A0AAW0FS84"/>
<dbReference type="InterPro" id="IPR001752">
    <property type="entry name" value="Kinesin_motor_dom"/>
</dbReference>
<gene>
    <name evidence="8" type="ORF">QCA50_016730</name>
</gene>
<dbReference type="PROSITE" id="PS00411">
    <property type="entry name" value="KINESIN_MOTOR_1"/>
    <property type="match status" value="1"/>
</dbReference>
<feature type="domain" description="Kinesin motor" evidence="7">
    <location>
        <begin position="1"/>
        <end position="253"/>
    </location>
</feature>
<feature type="binding site" evidence="3">
    <location>
        <begin position="17"/>
        <end position="24"/>
    </location>
    <ligand>
        <name>ATP</name>
        <dbReference type="ChEBI" id="CHEBI:30616"/>
    </ligand>
</feature>
<dbReference type="GO" id="GO:0007052">
    <property type="term" value="P:mitotic spindle organization"/>
    <property type="evidence" value="ECO:0007669"/>
    <property type="project" value="TreeGrafter"/>
</dbReference>